<accession>A0A087TU24</accession>
<dbReference type="InterPro" id="IPR050439">
    <property type="entry name" value="ADAMTS_ADAMTS-like"/>
</dbReference>
<dbReference type="PANTHER" id="PTHR13723">
    <property type="entry name" value="ADAMTS A DISINTEGRIN AND METALLOPROTEASE WITH THROMBOSPONDIN MOTIFS PROTEASE"/>
    <property type="match status" value="1"/>
</dbReference>
<feature type="non-terminal residue" evidence="4">
    <location>
        <position position="374"/>
    </location>
</feature>
<dbReference type="OrthoDB" id="5781878at2759"/>
<dbReference type="InterPro" id="IPR010294">
    <property type="entry name" value="ADAMTS_spacer1"/>
</dbReference>
<dbReference type="PANTHER" id="PTHR13723:SF317">
    <property type="entry name" value="ADAMTS_ADAMTS-LIKE SPACER 1 DOMAIN-CONTAINING PROTEIN"/>
    <property type="match status" value="1"/>
</dbReference>
<dbReference type="STRING" id="407821.A0A087TU24"/>
<dbReference type="GO" id="GO:0004222">
    <property type="term" value="F:metalloendopeptidase activity"/>
    <property type="evidence" value="ECO:0007669"/>
    <property type="project" value="TreeGrafter"/>
</dbReference>
<dbReference type="GO" id="GO:0031012">
    <property type="term" value="C:extracellular matrix"/>
    <property type="evidence" value="ECO:0007669"/>
    <property type="project" value="TreeGrafter"/>
</dbReference>
<dbReference type="Pfam" id="PF05986">
    <property type="entry name" value="ADAMTS_spacer1"/>
    <property type="match status" value="1"/>
</dbReference>
<dbReference type="Gene3D" id="2.60.120.830">
    <property type="match status" value="1"/>
</dbReference>
<dbReference type="GO" id="GO:0030198">
    <property type="term" value="P:extracellular matrix organization"/>
    <property type="evidence" value="ECO:0007669"/>
    <property type="project" value="TreeGrafter"/>
</dbReference>
<sequence>MCGVCGGQNASCVHYKDVYQGQLSPDSGHRNAYHEVVVIPTGARNLIIRQSIGKNYLALQDRNRGIIFNGEQIISKHGNYFDIAGTSVEFTMLDNLTETLSSKGPITQELYVLVLLRSHNPGIYYEYWLPELPHNPGRQHYPVLQAANANRPPVTVATPVKSQSYTVSYYNPKPVSDYKPHHRPTKPAYAYGYGEKPYKSQDAPIFRHIPTTTAKPRYDYPQKPLYTAQYPNYIAASVDTNKDNKIPNKYPYLRADPMPAYVPRYLAVKPEASYYQTYRNFSGIQAPKVPDINKEYPVLTQGDSSNLNGRNHYQNTLPNAVLDDQKVELSVPKTLKSTVGKRADMPPRTYITNGRLKYSLDNKDADEVYVNSSG</sequence>
<reference evidence="4 5" key="1">
    <citation type="submission" date="2013-11" db="EMBL/GenBank/DDBJ databases">
        <title>Genome sequencing of Stegodyphus mimosarum.</title>
        <authorList>
            <person name="Bechsgaard J."/>
        </authorList>
    </citation>
    <scope>NUCLEOTIDE SEQUENCE [LARGE SCALE GENOMIC DNA]</scope>
</reference>
<dbReference type="GO" id="GO:0006508">
    <property type="term" value="P:proteolysis"/>
    <property type="evidence" value="ECO:0007669"/>
    <property type="project" value="TreeGrafter"/>
</dbReference>
<gene>
    <name evidence="4" type="ORF">X975_22673</name>
</gene>
<dbReference type="EMBL" id="KK116736">
    <property type="protein sequence ID" value="KFM68613.1"/>
    <property type="molecule type" value="Genomic_DNA"/>
</dbReference>
<evidence type="ECO:0000256" key="2">
    <source>
        <dbReference type="ARBA" id="ARBA00022525"/>
    </source>
</evidence>
<dbReference type="AlphaFoldDB" id="A0A087TU24"/>
<comment type="subcellular location">
    <subcellularLocation>
        <location evidence="1">Secreted</location>
    </subcellularLocation>
</comment>
<evidence type="ECO:0000256" key="1">
    <source>
        <dbReference type="ARBA" id="ARBA00004613"/>
    </source>
</evidence>
<feature type="domain" description="ADAMTS/ADAMTS-like Spacer 1" evidence="3">
    <location>
        <begin position="27"/>
        <end position="130"/>
    </location>
</feature>
<protein>
    <submittedName>
        <fullName evidence="4">ADAMTS-like protein 5</fullName>
    </submittedName>
</protein>
<evidence type="ECO:0000259" key="3">
    <source>
        <dbReference type="Pfam" id="PF05986"/>
    </source>
</evidence>
<proteinExistence type="predicted"/>
<dbReference type="Proteomes" id="UP000054359">
    <property type="component" value="Unassembled WGS sequence"/>
</dbReference>
<keyword evidence="5" id="KW-1185">Reference proteome</keyword>
<keyword evidence="2" id="KW-0964">Secreted</keyword>
<evidence type="ECO:0000313" key="4">
    <source>
        <dbReference type="EMBL" id="KFM68613.1"/>
    </source>
</evidence>
<organism evidence="4 5">
    <name type="scientific">Stegodyphus mimosarum</name>
    <name type="common">African social velvet spider</name>
    <dbReference type="NCBI Taxonomy" id="407821"/>
    <lineage>
        <taxon>Eukaryota</taxon>
        <taxon>Metazoa</taxon>
        <taxon>Ecdysozoa</taxon>
        <taxon>Arthropoda</taxon>
        <taxon>Chelicerata</taxon>
        <taxon>Arachnida</taxon>
        <taxon>Araneae</taxon>
        <taxon>Araneomorphae</taxon>
        <taxon>Entelegynae</taxon>
        <taxon>Eresoidea</taxon>
        <taxon>Eresidae</taxon>
        <taxon>Stegodyphus</taxon>
    </lineage>
</organism>
<name>A0A087TU24_STEMI</name>
<evidence type="ECO:0000313" key="5">
    <source>
        <dbReference type="Proteomes" id="UP000054359"/>
    </source>
</evidence>
<dbReference type="GO" id="GO:0005576">
    <property type="term" value="C:extracellular region"/>
    <property type="evidence" value="ECO:0007669"/>
    <property type="project" value="UniProtKB-SubCell"/>
</dbReference>